<dbReference type="RefSeq" id="WP_209208843.1">
    <property type="nucleotide sequence ID" value="NZ_JAFFZM010000001.1"/>
</dbReference>
<dbReference type="InterPro" id="IPR043426">
    <property type="entry name" value="MltB-like"/>
</dbReference>
<dbReference type="EMBL" id="JAFFZM010000001">
    <property type="protein sequence ID" value="MBO8196984.1"/>
    <property type="molecule type" value="Genomic_DNA"/>
</dbReference>
<evidence type="ECO:0000313" key="3">
    <source>
        <dbReference type="EMBL" id="MBO8196984.1"/>
    </source>
</evidence>
<sequence>MTQQDGTGARRRGSHTAAGARRGPARPAGTRRVRLRRRTAGTALAALAVAALTASQAPGAVGPKDARKPWNPARTGPPYPAGADDGSYHVELPPLDGVDGTGPDRAASARAKAHSGIPATVLRAYRNAERVVRATDPGCGLRWELLAALGKVESGQARGGDVRADGTTRRPILGPVLDGNGFARIEDSDGGAWDGDGEFDRAVGPMQFIPTTWRGWGADGNGDGREDPHNIHDAALAAGRYLCAGDRDLTSAAQLRAAILSYNRSTAYVRTVLAWFAFYREGTHIVPDGAGVLPSSPGAGSKGNKGNEANNGNRANDGNKERKGGKDGRAGDGRSGPGPGSPGTGNGGATSGPERPGPRPTGSGSPDEDGSGGPGGPSTPPDCPDDTGSPSPGPTGAESPTPTPSPTGSDGPCERDTDLR</sequence>
<feature type="compositionally biased region" description="Low complexity" evidence="1">
    <location>
        <begin position="298"/>
        <end position="316"/>
    </location>
</feature>
<evidence type="ECO:0000259" key="2">
    <source>
        <dbReference type="Pfam" id="PF13406"/>
    </source>
</evidence>
<dbReference type="PANTHER" id="PTHR30163">
    <property type="entry name" value="MEMBRANE-BOUND LYTIC MUREIN TRANSGLYCOSYLASE B"/>
    <property type="match status" value="1"/>
</dbReference>
<feature type="compositionally biased region" description="Basic and acidic residues" evidence="1">
    <location>
        <begin position="317"/>
        <end position="332"/>
    </location>
</feature>
<feature type="compositionally biased region" description="Low complexity" evidence="1">
    <location>
        <begin position="386"/>
        <end position="411"/>
    </location>
</feature>
<reference evidence="3 4" key="1">
    <citation type="submission" date="2021-02" db="EMBL/GenBank/DDBJ databases">
        <title>Streptomyces spirodelae sp. nov., isolated from duckweed.</title>
        <authorList>
            <person name="Saimee Y."/>
            <person name="Duangmal K."/>
        </authorList>
    </citation>
    <scope>NUCLEOTIDE SEQUENCE [LARGE SCALE GENOMIC DNA]</scope>
    <source>
        <strain evidence="3 4">DSM 42105</strain>
    </source>
</reference>
<dbReference type="CDD" id="cd13399">
    <property type="entry name" value="Slt35-like"/>
    <property type="match status" value="1"/>
</dbReference>
<comment type="caution">
    <text evidence="3">The sequence shown here is derived from an EMBL/GenBank/DDBJ whole genome shotgun (WGS) entry which is preliminary data.</text>
</comment>
<organism evidence="3 4">
    <name type="scientific">Streptomyces smyrnaeus</name>
    <dbReference type="NCBI Taxonomy" id="1387713"/>
    <lineage>
        <taxon>Bacteria</taxon>
        <taxon>Bacillati</taxon>
        <taxon>Actinomycetota</taxon>
        <taxon>Actinomycetes</taxon>
        <taxon>Kitasatosporales</taxon>
        <taxon>Streptomycetaceae</taxon>
        <taxon>Streptomyces</taxon>
    </lineage>
</organism>
<feature type="region of interest" description="Disordered" evidence="1">
    <location>
        <begin position="58"/>
        <end position="83"/>
    </location>
</feature>
<gene>
    <name evidence="3" type="ORF">JW613_01455</name>
</gene>
<evidence type="ECO:0000256" key="1">
    <source>
        <dbReference type="SAM" id="MobiDB-lite"/>
    </source>
</evidence>
<feature type="compositionally biased region" description="Basic residues" evidence="1">
    <location>
        <begin position="29"/>
        <end position="39"/>
    </location>
</feature>
<evidence type="ECO:0000313" key="4">
    <source>
        <dbReference type="Proteomes" id="UP000721954"/>
    </source>
</evidence>
<feature type="compositionally biased region" description="Gly residues" evidence="1">
    <location>
        <begin position="333"/>
        <end position="350"/>
    </location>
</feature>
<dbReference type="Gene3D" id="1.10.530.10">
    <property type="match status" value="1"/>
</dbReference>
<dbReference type="InterPro" id="IPR023346">
    <property type="entry name" value="Lysozyme-like_dom_sf"/>
</dbReference>
<dbReference type="Proteomes" id="UP000721954">
    <property type="component" value="Unassembled WGS sequence"/>
</dbReference>
<feature type="region of interest" description="Disordered" evidence="1">
    <location>
        <begin position="295"/>
        <end position="420"/>
    </location>
</feature>
<dbReference type="Pfam" id="PF13406">
    <property type="entry name" value="SLT_2"/>
    <property type="match status" value="1"/>
</dbReference>
<name>A0ABS3XNJ9_9ACTN</name>
<dbReference type="InterPro" id="IPR031304">
    <property type="entry name" value="SLT_2"/>
</dbReference>
<accession>A0ABS3XNJ9</accession>
<dbReference type="GeneID" id="96257251"/>
<protein>
    <submittedName>
        <fullName evidence="3">Lytic murein transglycosylase</fullName>
    </submittedName>
</protein>
<feature type="region of interest" description="Disordered" evidence="1">
    <location>
        <begin position="1"/>
        <end position="39"/>
    </location>
</feature>
<proteinExistence type="predicted"/>
<feature type="compositionally biased region" description="Low complexity" evidence="1">
    <location>
        <begin position="16"/>
        <end position="28"/>
    </location>
</feature>
<dbReference type="SUPFAM" id="SSF53955">
    <property type="entry name" value="Lysozyme-like"/>
    <property type="match status" value="1"/>
</dbReference>
<keyword evidence="4" id="KW-1185">Reference proteome</keyword>
<feature type="domain" description="Transglycosylase SLT" evidence="2">
    <location>
        <begin position="202"/>
        <end position="242"/>
    </location>
</feature>
<dbReference type="PANTHER" id="PTHR30163:SF8">
    <property type="entry name" value="LYTIC MUREIN TRANSGLYCOSYLASE"/>
    <property type="match status" value="1"/>
</dbReference>